<name>A0A0B2PLV1_GLYSO</name>
<dbReference type="Proteomes" id="UP000053555">
    <property type="component" value="Unassembled WGS sequence"/>
</dbReference>
<dbReference type="AlphaFoldDB" id="A0A0B2PLV1"/>
<dbReference type="PANTHER" id="PTHR33067">
    <property type="entry name" value="RNA-DIRECTED DNA POLYMERASE-RELATED"/>
    <property type="match status" value="1"/>
</dbReference>
<organism evidence="1">
    <name type="scientific">Glycine soja</name>
    <name type="common">Wild soybean</name>
    <dbReference type="NCBI Taxonomy" id="3848"/>
    <lineage>
        <taxon>Eukaryota</taxon>
        <taxon>Viridiplantae</taxon>
        <taxon>Streptophyta</taxon>
        <taxon>Embryophyta</taxon>
        <taxon>Tracheophyta</taxon>
        <taxon>Spermatophyta</taxon>
        <taxon>Magnoliopsida</taxon>
        <taxon>eudicotyledons</taxon>
        <taxon>Gunneridae</taxon>
        <taxon>Pentapetalae</taxon>
        <taxon>rosids</taxon>
        <taxon>fabids</taxon>
        <taxon>Fabales</taxon>
        <taxon>Fabaceae</taxon>
        <taxon>Papilionoideae</taxon>
        <taxon>50 kb inversion clade</taxon>
        <taxon>NPAAA clade</taxon>
        <taxon>indigoferoid/millettioid clade</taxon>
        <taxon>Phaseoleae</taxon>
        <taxon>Glycine</taxon>
        <taxon>Glycine subgen. Soja</taxon>
    </lineage>
</organism>
<dbReference type="EMBL" id="KN665815">
    <property type="protein sequence ID" value="KHN08613.1"/>
    <property type="molecule type" value="Genomic_DNA"/>
</dbReference>
<proteinExistence type="predicted"/>
<accession>A0A0B2PLV1</accession>
<feature type="non-terminal residue" evidence="1">
    <location>
        <position position="1"/>
    </location>
</feature>
<gene>
    <name evidence="1" type="ORF">glysoja_041323</name>
</gene>
<protein>
    <submittedName>
        <fullName evidence="1">Uncharacterized protein</fullName>
    </submittedName>
</protein>
<sequence length="155" mass="17189">PPKYKDPGSVTIPCSIGVVSVGKALIDLGASINLMPLSMCRRIGNLEIAPTRMTLHLADHSITRPYGVVEDVLVKVRQFMFPMDFVIMDIEEDAEIPLILGCPFMLTVKCVVDMGNGNLEMSVDDQKVTFNLFDTIKHPSDHKACFKMKAVEHEV</sequence>
<evidence type="ECO:0000313" key="1">
    <source>
        <dbReference type="EMBL" id="KHN08613.1"/>
    </source>
</evidence>
<dbReference type="PANTHER" id="PTHR33067:SF31">
    <property type="entry name" value="RNA-DIRECTED DNA POLYMERASE"/>
    <property type="match status" value="1"/>
</dbReference>
<reference evidence="1" key="1">
    <citation type="submission" date="2014-07" db="EMBL/GenBank/DDBJ databases">
        <title>Identification of a novel salt tolerance gene in wild soybean by whole-genome sequencing.</title>
        <authorList>
            <person name="Lam H.-M."/>
            <person name="Qi X."/>
            <person name="Li M.-W."/>
            <person name="Liu X."/>
            <person name="Xie M."/>
            <person name="Ni M."/>
            <person name="Xu X."/>
        </authorList>
    </citation>
    <scope>NUCLEOTIDE SEQUENCE [LARGE SCALE GENOMIC DNA]</scope>
    <source>
        <tissue evidence="1">Root</tissue>
    </source>
</reference>
<dbReference type="CDD" id="cd00303">
    <property type="entry name" value="retropepsin_like"/>
    <property type="match status" value="1"/>
</dbReference>
<dbReference type="SUPFAM" id="SSF50630">
    <property type="entry name" value="Acid proteases"/>
    <property type="match status" value="1"/>
</dbReference>
<dbReference type="Gene3D" id="2.40.70.10">
    <property type="entry name" value="Acid Proteases"/>
    <property type="match status" value="1"/>
</dbReference>
<dbReference type="InterPro" id="IPR021109">
    <property type="entry name" value="Peptidase_aspartic_dom_sf"/>
</dbReference>
<feature type="non-terminal residue" evidence="1">
    <location>
        <position position="155"/>
    </location>
</feature>